<dbReference type="FunFam" id="3.30.559.10:FF:000016">
    <property type="entry name" value="Nonribosomal peptide synthase Pes1"/>
    <property type="match status" value="1"/>
</dbReference>
<dbReference type="PANTHER" id="PTHR45527">
    <property type="entry name" value="NONRIBOSOMAL PEPTIDE SYNTHETASE"/>
    <property type="match status" value="1"/>
</dbReference>
<dbReference type="FunFam" id="3.30.559.30:FF:000003">
    <property type="entry name" value="Nonribosomal peptide synthase SidD"/>
    <property type="match status" value="1"/>
</dbReference>
<dbReference type="GO" id="GO:0005737">
    <property type="term" value="C:cytoplasm"/>
    <property type="evidence" value="ECO:0007669"/>
    <property type="project" value="TreeGrafter"/>
</dbReference>
<proteinExistence type="inferred from homology"/>
<dbReference type="SUPFAM" id="SSF56801">
    <property type="entry name" value="Acetyl-CoA synthetase-like"/>
    <property type="match status" value="4"/>
</dbReference>
<organism evidence="8 9">
    <name type="scientific">Trichoderma asperellum (strain ATCC 204424 / CBS 433.97 / NBRC 101777)</name>
    <dbReference type="NCBI Taxonomy" id="1042311"/>
    <lineage>
        <taxon>Eukaryota</taxon>
        <taxon>Fungi</taxon>
        <taxon>Dikarya</taxon>
        <taxon>Ascomycota</taxon>
        <taxon>Pezizomycotina</taxon>
        <taxon>Sordariomycetes</taxon>
        <taxon>Hypocreomycetidae</taxon>
        <taxon>Hypocreales</taxon>
        <taxon>Hypocreaceae</taxon>
        <taxon>Trichoderma</taxon>
    </lineage>
</organism>
<feature type="domain" description="Carrier" evidence="7">
    <location>
        <begin position="5360"/>
        <end position="5436"/>
    </location>
</feature>
<dbReference type="InterPro" id="IPR009081">
    <property type="entry name" value="PP-bd_ACP"/>
</dbReference>
<dbReference type="NCBIfam" id="NF003417">
    <property type="entry name" value="PRK04813.1"/>
    <property type="match status" value="4"/>
</dbReference>
<dbReference type="PROSITE" id="PS00012">
    <property type="entry name" value="PHOSPHOPANTETHEINE"/>
    <property type="match status" value="1"/>
</dbReference>
<evidence type="ECO:0000256" key="4">
    <source>
        <dbReference type="ARBA" id="ARBA00022598"/>
    </source>
</evidence>
<dbReference type="InterPro" id="IPR042099">
    <property type="entry name" value="ANL_N_sf"/>
</dbReference>
<dbReference type="Gene3D" id="3.30.300.30">
    <property type="match status" value="4"/>
</dbReference>
<keyword evidence="4" id="KW-0436">Ligase</keyword>
<dbReference type="CDD" id="cd19542">
    <property type="entry name" value="CT_NRPS-like"/>
    <property type="match status" value="2"/>
</dbReference>
<dbReference type="GO" id="GO:0016874">
    <property type="term" value="F:ligase activity"/>
    <property type="evidence" value="ECO:0007669"/>
    <property type="project" value="UniProtKB-KW"/>
</dbReference>
<evidence type="ECO:0000259" key="7">
    <source>
        <dbReference type="PROSITE" id="PS50075"/>
    </source>
</evidence>
<dbReference type="InterPro" id="IPR045851">
    <property type="entry name" value="AMP-bd_C_sf"/>
</dbReference>
<dbReference type="GO" id="GO:0043041">
    <property type="term" value="P:amino acid activation for nonribosomal peptide biosynthetic process"/>
    <property type="evidence" value="ECO:0007669"/>
    <property type="project" value="TreeGrafter"/>
</dbReference>
<dbReference type="CDD" id="cd05918">
    <property type="entry name" value="A_NRPS_SidN3_like"/>
    <property type="match status" value="4"/>
</dbReference>
<dbReference type="SUPFAM" id="SSF52777">
    <property type="entry name" value="CoA-dependent acyltransferases"/>
    <property type="match status" value="14"/>
</dbReference>
<accession>A0A2T3YZI1</accession>
<dbReference type="STRING" id="1042311.A0A2T3YZI1"/>
<keyword evidence="6" id="KW-0732">Signal</keyword>
<dbReference type="SUPFAM" id="SSF47336">
    <property type="entry name" value="ACP-like"/>
    <property type="match status" value="5"/>
</dbReference>
<dbReference type="Gene3D" id="3.40.50.12780">
    <property type="entry name" value="N-terminal domain of ligase-like"/>
    <property type="match status" value="4"/>
</dbReference>
<evidence type="ECO:0000256" key="3">
    <source>
        <dbReference type="ARBA" id="ARBA00022553"/>
    </source>
</evidence>
<evidence type="ECO:0000256" key="5">
    <source>
        <dbReference type="ARBA" id="ARBA00029454"/>
    </source>
</evidence>
<dbReference type="GO" id="GO:0044550">
    <property type="term" value="P:secondary metabolite biosynthetic process"/>
    <property type="evidence" value="ECO:0007669"/>
    <property type="project" value="TreeGrafter"/>
</dbReference>
<dbReference type="InterPro" id="IPR010071">
    <property type="entry name" value="AA_adenyl_dom"/>
</dbReference>
<dbReference type="FunFam" id="3.30.300.30:FF:000015">
    <property type="entry name" value="Nonribosomal peptide synthase SidD"/>
    <property type="match status" value="4"/>
</dbReference>
<dbReference type="OrthoDB" id="416786at2759"/>
<dbReference type="GO" id="GO:0031177">
    <property type="term" value="F:phosphopantetheine binding"/>
    <property type="evidence" value="ECO:0007669"/>
    <property type="project" value="InterPro"/>
</dbReference>
<dbReference type="PROSITE" id="PS50075">
    <property type="entry name" value="CARRIER"/>
    <property type="match status" value="5"/>
</dbReference>
<dbReference type="InterPro" id="IPR006162">
    <property type="entry name" value="Ppantetheine_attach_site"/>
</dbReference>
<keyword evidence="2" id="KW-0596">Phosphopantetheine</keyword>
<dbReference type="Gene3D" id="1.10.1200.10">
    <property type="entry name" value="ACP-like"/>
    <property type="match status" value="5"/>
</dbReference>
<dbReference type="EMBL" id="KZ679266">
    <property type="protein sequence ID" value="PTB37957.1"/>
    <property type="molecule type" value="Genomic_DNA"/>
</dbReference>
<dbReference type="PROSITE" id="PS00455">
    <property type="entry name" value="AMP_BINDING"/>
    <property type="match status" value="4"/>
</dbReference>
<comment type="similarity">
    <text evidence="5">Belongs to the NRP synthetase family.</text>
</comment>
<dbReference type="Pfam" id="PF00668">
    <property type="entry name" value="Condensation"/>
    <property type="match status" value="8"/>
</dbReference>
<evidence type="ECO:0000256" key="1">
    <source>
        <dbReference type="ARBA" id="ARBA00005179"/>
    </source>
</evidence>
<dbReference type="Proteomes" id="UP000240493">
    <property type="component" value="Unassembled WGS sequence"/>
</dbReference>
<dbReference type="InterPro" id="IPR001242">
    <property type="entry name" value="Condensation_dom"/>
</dbReference>
<evidence type="ECO:0000313" key="8">
    <source>
        <dbReference type="EMBL" id="PTB37957.1"/>
    </source>
</evidence>
<dbReference type="FunFam" id="3.40.50.12780:FF:000014">
    <property type="entry name" value="Nonribosomal peptide synthetase 1"/>
    <property type="match status" value="2"/>
</dbReference>
<feature type="domain" description="Carrier" evidence="7">
    <location>
        <begin position="1109"/>
        <end position="1185"/>
    </location>
</feature>
<feature type="chain" id="PRO_5015736752" description="Carrier domain-containing protein" evidence="6">
    <location>
        <begin position="21"/>
        <end position="5907"/>
    </location>
</feature>
<feature type="domain" description="Carrier" evidence="7">
    <location>
        <begin position="2675"/>
        <end position="2749"/>
    </location>
</feature>
<comment type="pathway">
    <text evidence="1">Secondary metabolite biosynthesis.</text>
</comment>
<keyword evidence="3" id="KW-0597">Phosphoprotein</keyword>
<reference evidence="8 9" key="1">
    <citation type="submission" date="2016-07" db="EMBL/GenBank/DDBJ databases">
        <title>Multiple horizontal gene transfer events from other fungi enriched the ability of initially mycotrophic Trichoderma (Ascomycota) to feed on dead plant biomass.</title>
        <authorList>
            <consortium name="DOE Joint Genome Institute"/>
            <person name="Aerts A."/>
            <person name="Atanasova L."/>
            <person name="Chenthamara K."/>
            <person name="Zhang J."/>
            <person name="Grujic M."/>
            <person name="Henrissat B."/>
            <person name="Kuo A."/>
            <person name="Salamov A."/>
            <person name="Lipzen A."/>
            <person name="Labutti K."/>
            <person name="Barry K."/>
            <person name="Miao Y."/>
            <person name="Rahimi M.J."/>
            <person name="Shen Q."/>
            <person name="Grigoriev I.V."/>
            <person name="Kubicek C.P."/>
            <person name="Druzhinina I.S."/>
        </authorList>
    </citation>
    <scope>NUCLEOTIDE SEQUENCE [LARGE SCALE GENOMIC DNA]</scope>
    <source>
        <strain evidence="8 9">CBS 433.97</strain>
    </source>
</reference>
<gene>
    <name evidence="8" type="ORF">M441DRAFT_71435</name>
</gene>
<dbReference type="InterPro" id="IPR000873">
    <property type="entry name" value="AMP-dep_synth/lig_dom"/>
</dbReference>
<dbReference type="NCBIfam" id="TIGR01733">
    <property type="entry name" value="AA-adenyl-dom"/>
    <property type="match status" value="4"/>
</dbReference>
<evidence type="ECO:0000313" key="9">
    <source>
        <dbReference type="Proteomes" id="UP000240493"/>
    </source>
</evidence>
<dbReference type="InterPro" id="IPR020845">
    <property type="entry name" value="AMP-binding_CS"/>
</dbReference>
<sequence length="5907" mass="650163">MYLLYLILQLYAHLLPFINALHAMMREELASALNLTSEQLLLDQSFLAQGGDSLSAIQLMARCRAQGIEADIVDILKFDTLSELLSELVTRTSTSSLTSVPSPTESELSVSGRSVTEISTLFAQLEATAPPSVGHVQSIGPCSLMQNRIIIGQAVHPAAYHCSFILTARTRDHSPLSTNDVAKHWLSVVQRHPSLRTTFIESTERPGTFDQIVWDQVQPSVTILQDEKQIDQAQAVNNNTAEIGHHMYLAEMTPNKVMLRLNISHAIVDGRSAGIVLRDLCDAFSGEMTPGQTLRHADFAIAEDQLVDRTTEDFWRAYLQGAEETYLAGNNVTNKAKTGLHSLQRKLHISPEKTRKFCHDYGITVVNVCQVAWGMVLRTFALKDDISYSYITSGRQTKLPGMSEAVGLFISSLVLRMDFASNIKVLDLLKNANEDVLRQMPHDRGLRKRSSKWGNSILSFQRAWQTEASEKDSLRFEVLRRLSPTDYDHSLNVEIGDDTIIVDYDIWKSTTDVDYANNILSAYLRAIEFVLGNPNAEFGEGDLLGREDSKLLQQINGIPPTPNSTCIHTIVAEVTSRQPDAVAVFAWDGTMTFRQLDRAASALANHLSNLGVGPEVMVGMSMDKSRFSSVSTLAILKAGGVVLPLSTQQPLARLQIVLNDTRAKIILVDAEQKKRLSSEELPGLHLVEITTGFLESLPSVPDGQVICPQVGTSNAAWVVYTSGSTGVPKGVVLQHSALCSSIEAHGTSFGVTSNSRVLQFASHTFDVMIQETFTTLCKGGCVCIPSEQDRLNNLEQAIISMEVNFLSLTSTVAGLLNPAHLPAIKTVILMGEPVKPAVLDLWMHHADCYESYAPSECSIYATCSPQPMKNLKEAPVLGAPLSSCFWVVDPKNYNHLLPFGAPGELLIEGPLLARGYLNDIEKTNKSFIIDPDFVKRLGLGSGRRMYRTGDLVKRNNNGTYSTLGRRDMQINIRGQRVEIGEVEYHITQRAPGVQAVIVLLKHHFDNEKLVAAFSLGEDAATYDSLTVEEGGDAIDKQAAMLVASDLQQYLAQHVPDYMIPRTWVPLAKLPVNTSGKADRRAVSTWIHGLSDEEIALFSDFEQTQTEEDVQATTTEQNIRQIWSKVLNVPVSRIKFRRSFLSYGGDSITAMQVVSACRQLGISLSVRQVLQSGGISVLALEAGMASPTNSAHIPDEPFDLSPAQLMYFNEIGGLRSDGDYRYNQSACLELQQSVPQTKIADAIEALVAKHAMLRARFHHSETRGWQQRVEKQLAESYHFHTHVSKDDEAAQEILQQSQTSLNIQDGPLFAADLIEIKYPERQILFLTAHHLVIDLMSWRIVLQDLEQLLLGGTAHASHSMPFPAWCGALAEEVRHPSHDEVVSSVPDTASTWNYWGIGPGQYTSSEQVFATSEIDQHTTDLLLGPDVHTAIRSTPVDILLAALMISFQHAFPDRVIPEIFIEGHGRSVPMDHDLSDTVGWFTTITPLGVSHHNDDLDIVSAVKLVKELRRTSADRQVSDFANQYLTTEDRKRSTSYSTREIMFNYHGHFQQLERAESLFRLDKLHAKLQDPQSAIASVGGSVKLQAALNIEVSIESRKMQMRLGFSKNSHRGNEIRQWVQDCSRMVSEVVNVLLHTSPTVTISDFPLARLNSDRDLVTVKEQCLLPAGITSWQDVQDILPCSPIQQGILLSQMKSPSTYWLKETCRVLPTSNSNSVDIDRLANAWRVVVQQHSIMRTIFTSTPLHQDRLYQVVLASPNVTIKVVTCVESEVQQCLEQHSLRDYQPGQPLHQFLIVTTTGGDVYGQFEISHALVDASSVQLLVEALLRAYEAPKATAIQESNYSTYVSYLERRSEEEDLQYWQNLLGSAQPCNLQSDQNLGALSNDADDAMKTHSLSVSEVIQDTMAVYNFCQTHSVTVANVVQLAWALVLASRVDSRDQISFGYLSSGRDVPIDGVDVLIGPMINMMICHFDVESMSGLTSSEAVQAVQNRFLEGFDHQRVSLATLQHSLQQSLFNTTISYRRAQGAGHTKQAGSLQLERIEVDESTEYDFSLNILASDTGIEFDLQYWSSVASPGAAQSLIAQLRHIVTLICMNPAVRIGDLELLSPEDQLAIKTSNSIVPAATENLIHTMTHDVAIRQPDAVAINAWDGTMTYAEVEEAASRLAHYLATSFDIGPEIKVGICMDKSMWTVVAMLATLKVGAVVLPLSTQQPLARLQLVLNDTQAPIILVDSKQLSRLSSLDPHLVLMDEELVKGLPALTTESLGAEVRPDNAAWIVYTSGSTGIPKGVVLQHHALCTSLLAHGTAFGLEASHRVLQFASHTFDVTIQEVFTTFFFGGCVCIPSEEDRLNNLEHSILSLGVNFLSLTSTVAGLLEPQHLPAVRQVILLGEPVNPLVLEKWLKHGATVLGAYGPSECSIQVTTSKQPFAHRKQAPVLGVPLASNFWVVDPTDPDYERLCPIGAPGELLIEGPLLAREYLNDPGKTAKSFVVDPAFLKRYQIGGGTGRRMYRTGDLVRQNYDGTYTILGRRDTQIKIRGQRVEIGEVEYHIGRHSSGVHAAVVLLRGSNPDDTKLVAGFSLPSHAGYNSTTVEEAQDVDKPAAMLVASEVQHYLSQHIPVYMIPHLWVPLKKLPVNQNGKIDRLSLSKYINGLSAEELASYSDFQSVDPQAGDEQELPATPVERQIREIWSKVLNVRNITYRRSFLSYGGDSITAMQVVSACRKSGLTLTVREVLQSHAISELALVARDIKKPALLGEQLLRATEIPDGPFDLSPAQSMYFKDIALDGLQSRGDYRFNQSVVFQLQEPVQQQAKVARAIEVLVSKHAMLRARFQAKTGDKKGWQQRINNNLVGSYHFQTHVLPDDEEARAIIRSSQASLDIEHGPVFAADFIELPDRQLIFLTAHHLVIDLMSWRIITQDLEHLLRDGTTTSASESLSFPSWCAVLLQQAQQRYDHDKGAMTVPDILEIADHVPSWDYWGIKRGQYIWADQAFATATVDKLTTSLLLGSANQALRTSPADILMAALYVSFRKVFTDRSGPSIFIEGHGRGGDASYYDLSETVGWLTTITQLRLSHNQEQDGASAVPLVKQVKDVRKLDMEGQALAFASQYMLQDNVADRVGPIEVLFNFHGQFQQLERQGGLLRFDRLHQPGGQSDISSTGGKVKMQAALNVEISVEDGQAQISIGFSKHSPKQDAIRQWCSEYSEAIVATVTELSNTIPTATASDFPLAHLTNPDLALVKQRCLDPVGVAWEDVEDVLPCSPVQQGILLSQLKAPSSYLLKQTCRILPGSNTITGQIDTSRLATAWNHVIQQHSIMRTIFTRALLHQDRFYQIVLKSAEVEVHTIECTTDTDVQECVERLAAHSGTHPGRPQHQFTIIKTTKEGHVYGHFEISHALVDASSVQILIASMLQAYEGVAIIPPSNYGSYVSYLEEASSEEEDLRYWQGLLATAEPCNLQLNQAPFAEVIEVEEETEPVVAVVLQDLSELQNFCRTHSVTPANIFQLAWSIVLGSRMDSPQISFGYLSSGRDVPIDGVDTLVGPMINMMICHLELDYDMTPSKAAQQVQNQFLKGFDHQRAPLAAIQHSLHASQQNLFNTTLSYRRAAADSAGHGQSIQLQQVDAAESTDYDFNLSVNAADSSIELVIQYLPTAANKGAAHRLLCQLKHVIGALCSTVNADTPLGDLELISQEDEKQISNTNSQVPAAVETCIHSLFQEMAASQPSAEAIYAWDGTMTYQALDEAASRLAYHLTGLGIGPEIMVGMCMDKSRWAAVSTLATLKAGGVVLPLATQQPLTRLNMVLEDTKAPIVLVDAAQQERLAGVGPQLIKVDSVLLDTLPAPPTNRPLCPQVDTNNAAWVVYTSGSTGQPKGVVLQHRALCSSIQSHGAAFGVGRRSRVLQFASHTFDVTIQEMFTTLCRGGCVCIPSEDQRLNHLEQATLDMGVNFLSLTSTVAGLLSPARLHAVKTVILMGEPVKPAVVDLWKDQATVLESYAPSECSIYATCSPRSMTNHKQVPVLGVPLSSCFWVVDTKDYNRLCPIGAPGELLIEGPLLARGYLNDPVKTDKSFVTDPSFLARCGLDGKSGRRMYRTGDLVRQNEDGTYTTLGRRDMQVKIWGQRVETGEIEYWVVRSRPEIRTAAAMLAQLGTSRDQGVLAVAVDFTDEVLDEMKADADGFLEPSPSLLDTFEEIRNSLMGVLPRYMVPELFVPMASLPLNSSGKLDRRAIQGAISSLSSQGKLESYLPSTGIKTEVSSATARELRSLWAKVLGRPENTIGANDNFFHTGGDSLMAMRLVQYSRDASFSLTVAQVFAHPRLEDLAGVLEKSSSTDVLDQGQGHGDPPPFSLWSEVHTLEKPDELQSLLADVAERCGLTVAQIEDVYPCTPLQEGLMIATARRSTAYVGRQMFTLDEKVDENRLQVAWQQVTAVAPILRTRIVLGRSSGSLQVVVKDTVNIPWHTSNSLDAYLDKDRAMGMADGQPLMRLGYVEASSSSRRKRYLVWTAHHAIYDGYSMQMLFQQVAAAYQQQTLPPTVPFSRFIGYLGNNANNDEAASFWRAQLSGSEVTAGFPLLPHPNYQPRPTQLQKRQLQLGQHQNPHVAALLRAAWAMVIAQYAGGLDEVLFAVALSGRNAAVAGIMDMLAPTVTTVPLRIHVDSSSGVGEFLDKVKQQAIEMMPFEHTGLQRIKQHVPDLVPALDLHHVFIVQPSLSGAESGSDGLPELVQQPLASEPFHTSALTVECIMTKDPSRVTVEARFDPAVVSPQAMNRILESFAHVAAQLSQAEPHLRISDIQTLAPSDVSRIRVKNTQMPPRPEGCLHDGILAKALEQPFAEAVCAWDGNLTYAELDRWSARLANHLVDIGVAPESNVGLSMAKSKWAVVVMLAILRAGATIVPLGIQLPPTRIEGIMRDAEVRFVVADEQQAVRLTDKGTHIVTLGSTLLDDLASNCSSSFTTRQPKPVAGAFIIYTSGSTGVPKGVVLEHGALSASAQAHGAAFGLDASSRVLQFAAYTFDVSIQENFTTLHYGGCVCVPSEDDRMNNLEGYITATGVNFMSLTSTVAEFLDPINIPTVETLVLLGEPVTPTVVDLWSGHASVLNAYGPAECSIHSTCSSPLIHRKHASQIGRPLPGLCFWVADPRDYNRLCPPGVAGELLIEGHFLARGYLNDPAKTTTSFVIDPEFVQQYDLGRNRRMYRTGDLVQQNDDGTYNMLGRRDTQVKIRGQRVELGEIEYWVLRCLPHVRRAAVTLIPSRGGAGRREGTLAVAIEFDKEGLDGIVPDELSNSLLDVAGSEKLQGLFQQLCSKLREVVPRYMVPDLYIPMATLPLNNSGKLDRKVIRQTLASMTDQVLETYRPKHETRPKAEEALPEVAQELAQMWSTILGKPVDTIELEDNFFTLGADSMSAMQLVSAAKSAGMDLTVTQVFQNPVLRNLCKHVERNASARLTSVNGTNQKDSNREEQVVVLDVTAQDAIKASLPNHKVGTIIETTDFQTLAISEHTLPEGNGGLVMYMTMAFDRKVDKSAVRAAYQHAVDTTEMMRATFVQYHGRTYQAILDGFTGPFQEEYVSGSENLVDFCQLLIQNERLKALPFNEPPLKAWFVQGASRDTLIIRLSHAQYDGLSLPLLLQQLDGAYTNNKSGSSQMSHFINALRSLDKESATDYWRGLLHQSIMPVLPGTRPRPAAGLKRETLMAGNAIRSVVPAFKHRRAGATPAAYVKAAYAMALSKLTATTDIVFGHLVSGRSSPINGIEQVIGPCVNFVPIRVDASSAEWETVLTQVQAQQVSTLPHEHLGFETIFRECTSWSLVNGDHSEHSLNQSRPRFSTILQYQNQSLDASHTIRMYGAECRIAYEATPANITDIWVIVEPQGNGDELHIVAGYFEEVIDSATVQRLVDYLVEAMRVMQEGKIINS</sequence>
<keyword evidence="9" id="KW-1185">Reference proteome</keyword>
<dbReference type="InterPro" id="IPR020806">
    <property type="entry name" value="PKS_PP-bd"/>
</dbReference>
<dbReference type="Pfam" id="PF00501">
    <property type="entry name" value="AMP-binding"/>
    <property type="match status" value="4"/>
</dbReference>
<feature type="domain" description="Carrier" evidence="7">
    <location>
        <begin position="16"/>
        <end position="92"/>
    </location>
</feature>
<dbReference type="SMART" id="SM00823">
    <property type="entry name" value="PKS_PP"/>
    <property type="match status" value="4"/>
</dbReference>
<name>A0A2T3YZI1_TRIA4</name>
<dbReference type="Gene3D" id="3.30.559.10">
    <property type="entry name" value="Chloramphenicol acetyltransferase-like domain"/>
    <property type="match status" value="7"/>
</dbReference>
<dbReference type="PANTHER" id="PTHR45527:SF16">
    <property type="entry name" value="NONRIBOSOMAL PEPTIDE SYNTHASE ATNA-RELATED"/>
    <property type="match status" value="1"/>
</dbReference>
<dbReference type="Gene3D" id="3.30.559.30">
    <property type="entry name" value="Nonribosomal peptide synthetase, condensation domain"/>
    <property type="match status" value="7"/>
</dbReference>
<dbReference type="SMART" id="SM01294">
    <property type="entry name" value="PKS_PP_betabranch"/>
    <property type="match status" value="1"/>
</dbReference>
<evidence type="ECO:0000256" key="6">
    <source>
        <dbReference type="SAM" id="SignalP"/>
    </source>
</evidence>
<evidence type="ECO:0000256" key="2">
    <source>
        <dbReference type="ARBA" id="ARBA00022450"/>
    </source>
</evidence>
<dbReference type="InterPro" id="IPR023213">
    <property type="entry name" value="CAT-like_dom_sf"/>
</dbReference>
<dbReference type="InterPro" id="IPR036736">
    <property type="entry name" value="ACP-like_sf"/>
</dbReference>
<feature type="domain" description="Carrier" evidence="7">
    <location>
        <begin position="4249"/>
        <end position="4325"/>
    </location>
</feature>
<dbReference type="CDD" id="cd19545">
    <property type="entry name" value="FUM14_C_NRPS-like"/>
    <property type="match status" value="1"/>
</dbReference>
<dbReference type="Pfam" id="PF00550">
    <property type="entry name" value="PP-binding"/>
    <property type="match status" value="5"/>
</dbReference>
<feature type="signal peptide" evidence="6">
    <location>
        <begin position="1"/>
        <end position="20"/>
    </location>
</feature>
<protein>
    <recommendedName>
        <fullName evidence="7">Carrier domain-containing protein</fullName>
    </recommendedName>
</protein>
<dbReference type="FunFam" id="1.10.1200.10:FF:000005">
    <property type="entry name" value="Nonribosomal peptide synthetase 1"/>
    <property type="match status" value="2"/>
</dbReference>